<dbReference type="GO" id="GO:0000049">
    <property type="term" value="F:tRNA binding"/>
    <property type="evidence" value="ECO:0007669"/>
    <property type="project" value="TreeGrafter"/>
</dbReference>
<evidence type="ECO:0000256" key="1">
    <source>
        <dbReference type="ARBA" id="ARBA00011738"/>
    </source>
</evidence>
<dbReference type="AlphaFoldDB" id="A0A1I1GUD7"/>
<dbReference type="InterPro" id="IPR004364">
    <property type="entry name" value="Aa-tRNA-synt_II"/>
</dbReference>
<dbReference type="SUPFAM" id="SSF55681">
    <property type="entry name" value="Class II aaRS and biotin synthetases"/>
    <property type="match status" value="1"/>
</dbReference>
<dbReference type="RefSeq" id="WP_091961604.1">
    <property type="nucleotide sequence ID" value="NZ_FOLH01000003.1"/>
</dbReference>
<keyword evidence="2" id="KW-0436">Ligase</keyword>
<dbReference type="NCBIfam" id="TIGR00462">
    <property type="entry name" value="genX"/>
    <property type="match status" value="1"/>
</dbReference>
<proteinExistence type="predicted"/>
<dbReference type="PANTHER" id="PTHR42918:SF6">
    <property type="entry name" value="ELONGATION FACTOR P--(R)-BETA-LYSINE LIGASE"/>
    <property type="match status" value="1"/>
</dbReference>
<keyword evidence="4" id="KW-0067">ATP-binding</keyword>
<dbReference type="InterPro" id="IPR045864">
    <property type="entry name" value="aa-tRNA-synth_II/BPL/LPL"/>
</dbReference>
<name>A0A1I1GUD7_9GAMM</name>
<dbReference type="InterPro" id="IPR006195">
    <property type="entry name" value="aa-tRNA-synth_II"/>
</dbReference>
<dbReference type="GO" id="GO:0005524">
    <property type="term" value="F:ATP binding"/>
    <property type="evidence" value="ECO:0007669"/>
    <property type="project" value="UniProtKB-KW"/>
</dbReference>
<feature type="domain" description="Aminoacyl-transfer RNA synthetases class-II family profile" evidence="6">
    <location>
        <begin position="15"/>
        <end position="301"/>
    </location>
</feature>
<dbReference type="GO" id="GO:0006430">
    <property type="term" value="P:lysyl-tRNA aminoacylation"/>
    <property type="evidence" value="ECO:0007669"/>
    <property type="project" value="InterPro"/>
</dbReference>
<dbReference type="InterPro" id="IPR018149">
    <property type="entry name" value="Lys-tRNA-synth_II_C"/>
</dbReference>
<sequence>MTWQPGTSLAQLQERARLLSLTRDFFAQRQVLEVNTPLLNSGGSTDPFLDSFTTCLEGLAEPQRLYLQTSPEFFMKRLLAAGSGPIYQLGPCFRNGEHSWRHNPEFWMLEWYRPGWSLEELQEETCALVNQLLGTAEYQQLSYKQAFQEVVGLHPFAASLQELRKASHACSGIRAEDLDRDACLDLLISHQIEPALKQQGRVFLTDFPASQAALAAIQKDDEGFPVAQRFELYVQGIELANAYQELTSAEEQAERFVQDNQQRARLGRPQVTPDANLLLALQAGLPDTSGIALGFDRLVMLASGAESLDQVQAFSISRC</sequence>
<evidence type="ECO:0000256" key="2">
    <source>
        <dbReference type="ARBA" id="ARBA00022598"/>
    </source>
</evidence>
<evidence type="ECO:0000313" key="8">
    <source>
        <dbReference type="Proteomes" id="UP000199058"/>
    </source>
</evidence>
<keyword evidence="7" id="KW-0030">Aminoacyl-tRNA synthetase</keyword>
<evidence type="ECO:0000256" key="4">
    <source>
        <dbReference type="ARBA" id="ARBA00022840"/>
    </source>
</evidence>
<dbReference type="PRINTS" id="PR00982">
    <property type="entry name" value="TRNASYNTHLYS"/>
</dbReference>
<accession>A0A1I1GUD7</accession>
<dbReference type="Proteomes" id="UP000199058">
    <property type="component" value="Unassembled WGS sequence"/>
</dbReference>
<gene>
    <name evidence="7" type="ORF">SAMN05660443_1556</name>
</gene>
<reference evidence="7 8" key="1">
    <citation type="submission" date="2016-10" db="EMBL/GenBank/DDBJ databases">
        <authorList>
            <person name="de Groot N.N."/>
        </authorList>
    </citation>
    <scope>NUCLEOTIDE SEQUENCE [LARGE SCALE GENOMIC DNA]</scope>
    <source>
        <strain evidence="7 8">DSM 18438</strain>
    </source>
</reference>
<evidence type="ECO:0000256" key="5">
    <source>
        <dbReference type="ARBA" id="ARBA00052794"/>
    </source>
</evidence>
<dbReference type="GO" id="GO:0004824">
    <property type="term" value="F:lysine-tRNA ligase activity"/>
    <property type="evidence" value="ECO:0007669"/>
    <property type="project" value="InterPro"/>
</dbReference>
<keyword evidence="3" id="KW-0547">Nucleotide-binding</keyword>
<dbReference type="Gene3D" id="3.30.930.10">
    <property type="entry name" value="Bira Bifunctional Protein, Domain 2"/>
    <property type="match status" value="1"/>
</dbReference>
<dbReference type="NCBIfam" id="NF006828">
    <property type="entry name" value="PRK09350.1"/>
    <property type="match status" value="1"/>
</dbReference>
<organism evidence="7 8">
    <name type="scientific">Marinospirillum celere</name>
    <dbReference type="NCBI Taxonomy" id="1122252"/>
    <lineage>
        <taxon>Bacteria</taxon>
        <taxon>Pseudomonadati</taxon>
        <taxon>Pseudomonadota</taxon>
        <taxon>Gammaproteobacteria</taxon>
        <taxon>Oceanospirillales</taxon>
        <taxon>Oceanospirillaceae</taxon>
        <taxon>Marinospirillum</taxon>
    </lineage>
</organism>
<dbReference type="Pfam" id="PF00152">
    <property type="entry name" value="tRNA-synt_2"/>
    <property type="match status" value="1"/>
</dbReference>
<comment type="catalytic activity">
    <reaction evidence="5">
        <text>D-beta-lysine + L-lysyl-[protein] + ATP = N(6)-((3R)-3,6-diaminohexanoyl)-L-lysyl-[protein] + AMP + diphosphate + H(+)</text>
        <dbReference type="Rhea" id="RHEA:83435"/>
        <dbReference type="Rhea" id="RHEA-COMP:9752"/>
        <dbReference type="Rhea" id="RHEA-COMP:20131"/>
        <dbReference type="ChEBI" id="CHEBI:15378"/>
        <dbReference type="ChEBI" id="CHEBI:29969"/>
        <dbReference type="ChEBI" id="CHEBI:30616"/>
        <dbReference type="ChEBI" id="CHEBI:33019"/>
        <dbReference type="ChEBI" id="CHEBI:84138"/>
        <dbReference type="ChEBI" id="CHEBI:156053"/>
        <dbReference type="ChEBI" id="CHEBI:456215"/>
    </reaction>
    <physiologicalReaction direction="left-to-right" evidence="5">
        <dbReference type="Rhea" id="RHEA:83436"/>
    </physiologicalReaction>
</comment>
<dbReference type="OrthoDB" id="9802326at2"/>
<evidence type="ECO:0000313" key="7">
    <source>
        <dbReference type="EMBL" id="SFC13458.1"/>
    </source>
</evidence>
<keyword evidence="8" id="KW-1185">Reference proteome</keyword>
<dbReference type="FunFam" id="3.30.930.10:FF:000017">
    <property type="entry name" value="Elongation factor P--(R)-beta-lysine ligase"/>
    <property type="match status" value="1"/>
</dbReference>
<evidence type="ECO:0000259" key="6">
    <source>
        <dbReference type="PROSITE" id="PS50862"/>
    </source>
</evidence>
<evidence type="ECO:0000256" key="3">
    <source>
        <dbReference type="ARBA" id="ARBA00022741"/>
    </source>
</evidence>
<protein>
    <submittedName>
        <fullName evidence="7">Lysyl-tRNA synthetase, class 2</fullName>
    </submittedName>
</protein>
<dbReference type="GO" id="GO:0005829">
    <property type="term" value="C:cytosol"/>
    <property type="evidence" value="ECO:0007669"/>
    <property type="project" value="TreeGrafter"/>
</dbReference>
<dbReference type="EMBL" id="FOLH01000003">
    <property type="protein sequence ID" value="SFC13458.1"/>
    <property type="molecule type" value="Genomic_DNA"/>
</dbReference>
<dbReference type="PANTHER" id="PTHR42918">
    <property type="entry name" value="LYSYL-TRNA SYNTHETASE"/>
    <property type="match status" value="1"/>
</dbReference>
<dbReference type="PROSITE" id="PS50862">
    <property type="entry name" value="AA_TRNA_LIGASE_II"/>
    <property type="match status" value="1"/>
</dbReference>
<comment type="subunit">
    <text evidence="1">Homodimer.</text>
</comment>
<dbReference type="InterPro" id="IPR004525">
    <property type="entry name" value="EpmA"/>
</dbReference>
<dbReference type="STRING" id="1122252.SAMN05660443_1556"/>